<dbReference type="SUPFAM" id="SSF57850">
    <property type="entry name" value="RING/U-box"/>
    <property type="match status" value="1"/>
</dbReference>
<feature type="non-terminal residue" evidence="9">
    <location>
        <position position="382"/>
    </location>
</feature>
<dbReference type="PANTHER" id="PTHR10131:SF157">
    <property type="entry name" value="RECEPTOR-ASSOCIATED FACTOR, PUTATIVE-RELATED"/>
    <property type="match status" value="1"/>
</dbReference>
<evidence type="ECO:0000256" key="5">
    <source>
        <dbReference type="SAM" id="Coils"/>
    </source>
</evidence>
<feature type="compositionally biased region" description="Basic residues" evidence="6">
    <location>
        <begin position="288"/>
        <end position="297"/>
    </location>
</feature>
<keyword evidence="2 4" id="KW-0863">Zinc-finger</keyword>
<evidence type="ECO:0000313" key="9">
    <source>
        <dbReference type="EMBL" id="RWS29207.1"/>
    </source>
</evidence>
<evidence type="ECO:0000313" key="10">
    <source>
        <dbReference type="Proteomes" id="UP000288716"/>
    </source>
</evidence>
<evidence type="ECO:0000256" key="2">
    <source>
        <dbReference type="ARBA" id="ARBA00022771"/>
    </source>
</evidence>
<evidence type="ECO:0000259" key="7">
    <source>
        <dbReference type="PROSITE" id="PS50053"/>
    </source>
</evidence>
<reference evidence="9 10" key="1">
    <citation type="journal article" date="2018" name="Gigascience">
        <title>Genomes of trombidid mites reveal novel predicted allergens and laterally-transferred genes associated with secondary metabolism.</title>
        <authorList>
            <person name="Dong X."/>
            <person name="Chaisiri K."/>
            <person name="Xia D."/>
            <person name="Armstrong S.D."/>
            <person name="Fang Y."/>
            <person name="Donnelly M.J."/>
            <person name="Kadowaki T."/>
            <person name="McGarry J.W."/>
            <person name="Darby A.C."/>
            <person name="Makepeace B.L."/>
        </authorList>
    </citation>
    <scope>NUCLEOTIDE SEQUENCE [LARGE SCALE GENOMIC DNA]</scope>
    <source>
        <strain evidence="9">UoL-UT</strain>
    </source>
</reference>
<evidence type="ECO:0000256" key="6">
    <source>
        <dbReference type="SAM" id="MobiDB-lite"/>
    </source>
</evidence>
<dbReference type="GO" id="GO:0043122">
    <property type="term" value="P:regulation of canonical NF-kappaB signal transduction"/>
    <property type="evidence" value="ECO:0007669"/>
    <property type="project" value="TreeGrafter"/>
</dbReference>
<sequence>MGYDSMRFVNEVDEELKCPICCCVLKDALQAPDCEHTFCNDCINEWLLIQSNCPVDRQPLNKADLKPAPRVLRNFLAKLDIKCDFASFGCPAVVKLESLTSHCNECDFNPDKPVICEKGCGLVLLRNQVEEHNCLSDLRELVSNQQKQINDLKNSKRIQEELLGDLKLNLKRLQDQDINEQQRHIHNLQLQVNKLQQHIEILQKQQQYLAQQQQRSQSPIEVEDDCDCDTCDPTPRSCLYVSGSSRKRSSSWKDTPLAKRSPSVGKSYPLDSPSSVLDADHLRHNYYHHSQQHHHQHPSLSPLSPIESTRESQIHQQLITFYGTIITVNVSDDETIESLKTKMELKEGIKCDQQLLFFAGQQLEDDKTLCFYNITSDSSRHL</sequence>
<dbReference type="PROSITE" id="PS00518">
    <property type="entry name" value="ZF_RING_1"/>
    <property type="match status" value="1"/>
</dbReference>
<feature type="coiled-coil region" evidence="5">
    <location>
        <begin position="135"/>
        <end position="212"/>
    </location>
</feature>
<keyword evidence="5" id="KW-0175">Coiled coil</keyword>
<dbReference type="Proteomes" id="UP000288716">
    <property type="component" value="Unassembled WGS sequence"/>
</dbReference>
<dbReference type="Pfam" id="PF13923">
    <property type="entry name" value="zf-C3HC4_2"/>
    <property type="match status" value="1"/>
</dbReference>
<feature type="domain" description="Ubiquitin-like" evidence="7">
    <location>
        <begin position="314"/>
        <end position="382"/>
    </location>
</feature>
<feature type="region of interest" description="Disordered" evidence="6">
    <location>
        <begin position="239"/>
        <end position="275"/>
    </location>
</feature>
<dbReference type="Pfam" id="PF00240">
    <property type="entry name" value="ubiquitin"/>
    <property type="match status" value="1"/>
</dbReference>
<dbReference type="PRINTS" id="PR00348">
    <property type="entry name" value="UBIQUITIN"/>
</dbReference>
<dbReference type="AlphaFoldDB" id="A0A443SNW0"/>
<name>A0A443SNW0_9ACAR</name>
<evidence type="ECO:0000256" key="4">
    <source>
        <dbReference type="PROSITE-ProRule" id="PRU00175"/>
    </source>
</evidence>
<dbReference type="SUPFAM" id="SSF49599">
    <property type="entry name" value="TRAF domain-like"/>
    <property type="match status" value="1"/>
</dbReference>
<dbReference type="STRING" id="299467.A0A443SNW0"/>
<dbReference type="OrthoDB" id="6492466at2759"/>
<dbReference type="EMBL" id="NCKV01001019">
    <property type="protein sequence ID" value="RWS29207.1"/>
    <property type="molecule type" value="Genomic_DNA"/>
</dbReference>
<dbReference type="PANTHER" id="PTHR10131">
    <property type="entry name" value="TNF RECEPTOR ASSOCIATED FACTOR"/>
    <property type="match status" value="1"/>
</dbReference>
<evidence type="ECO:0000256" key="1">
    <source>
        <dbReference type="ARBA" id="ARBA00022723"/>
    </source>
</evidence>
<dbReference type="VEuPathDB" id="VectorBase:LDEU002833"/>
<feature type="domain" description="RING-type" evidence="8">
    <location>
        <begin position="18"/>
        <end position="57"/>
    </location>
</feature>
<dbReference type="InterPro" id="IPR029071">
    <property type="entry name" value="Ubiquitin-like_domsf"/>
</dbReference>
<gene>
    <name evidence="9" type="ORF">B4U80_10908</name>
</gene>
<dbReference type="Gene3D" id="3.10.20.90">
    <property type="entry name" value="Phosphatidylinositol 3-kinase Catalytic Subunit, Chain A, domain 1"/>
    <property type="match status" value="1"/>
</dbReference>
<dbReference type="SUPFAM" id="SSF54236">
    <property type="entry name" value="Ubiquitin-like"/>
    <property type="match status" value="1"/>
</dbReference>
<dbReference type="InterPro" id="IPR001841">
    <property type="entry name" value="Znf_RING"/>
</dbReference>
<dbReference type="PROSITE" id="PS50089">
    <property type="entry name" value="ZF_RING_2"/>
    <property type="match status" value="1"/>
</dbReference>
<keyword evidence="10" id="KW-1185">Reference proteome</keyword>
<dbReference type="Gene3D" id="3.30.40.10">
    <property type="entry name" value="Zinc/RING finger domain, C3HC4 (zinc finger)"/>
    <property type="match status" value="2"/>
</dbReference>
<dbReference type="InterPro" id="IPR017907">
    <property type="entry name" value="Znf_RING_CS"/>
</dbReference>
<dbReference type="PROSITE" id="PS50053">
    <property type="entry name" value="UBIQUITIN_2"/>
    <property type="match status" value="1"/>
</dbReference>
<proteinExistence type="predicted"/>
<comment type="caution">
    <text evidence="9">The sequence shown here is derived from an EMBL/GenBank/DDBJ whole genome shotgun (WGS) entry which is preliminary data.</text>
</comment>
<evidence type="ECO:0000259" key="8">
    <source>
        <dbReference type="PROSITE" id="PS50089"/>
    </source>
</evidence>
<accession>A0A443SNW0</accession>
<dbReference type="SMART" id="SM00213">
    <property type="entry name" value="UBQ"/>
    <property type="match status" value="1"/>
</dbReference>
<feature type="region of interest" description="Disordered" evidence="6">
    <location>
        <begin position="288"/>
        <end position="309"/>
    </location>
</feature>
<evidence type="ECO:0000256" key="3">
    <source>
        <dbReference type="ARBA" id="ARBA00022833"/>
    </source>
</evidence>
<dbReference type="InterPro" id="IPR013083">
    <property type="entry name" value="Znf_RING/FYVE/PHD"/>
</dbReference>
<dbReference type="InterPro" id="IPR019956">
    <property type="entry name" value="Ubiquitin_dom"/>
</dbReference>
<organism evidence="9 10">
    <name type="scientific">Leptotrombidium deliense</name>
    <dbReference type="NCBI Taxonomy" id="299467"/>
    <lineage>
        <taxon>Eukaryota</taxon>
        <taxon>Metazoa</taxon>
        <taxon>Ecdysozoa</taxon>
        <taxon>Arthropoda</taxon>
        <taxon>Chelicerata</taxon>
        <taxon>Arachnida</taxon>
        <taxon>Acari</taxon>
        <taxon>Acariformes</taxon>
        <taxon>Trombidiformes</taxon>
        <taxon>Prostigmata</taxon>
        <taxon>Anystina</taxon>
        <taxon>Parasitengona</taxon>
        <taxon>Trombiculoidea</taxon>
        <taxon>Trombiculidae</taxon>
        <taxon>Leptotrombidium</taxon>
    </lineage>
</organism>
<keyword evidence="3" id="KW-0862">Zinc</keyword>
<dbReference type="SMART" id="SM00184">
    <property type="entry name" value="RING"/>
    <property type="match status" value="1"/>
</dbReference>
<dbReference type="GO" id="GO:0008270">
    <property type="term" value="F:zinc ion binding"/>
    <property type="evidence" value="ECO:0007669"/>
    <property type="project" value="UniProtKB-KW"/>
</dbReference>
<protein>
    <submittedName>
        <fullName evidence="9">E3 ubiquitin-protein ligase NRDP1-like protein</fullName>
    </submittedName>
</protein>
<dbReference type="InterPro" id="IPR000626">
    <property type="entry name" value="Ubiquitin-like_dom"/>
</dbReference>
<keyword evidence="1" id="KW-0479">Metal-binding</keyword>